<dbReference type="SUPFAM" id="SSF103473">
    <property type="entry name" value="MFS general substrate transporter"/>
    <property type="match status" value="2"/>
</dbReference>
<feature type="transmembrane region" description="Helical" evidence="5">
    <location>
        <begin position="185"/>
        <end position="203"/>
    </location>
</feature>
<reference evidence="7 8" key="2">
    <citation type="journal article" date="2022" name="Mol. Biol. Evol.">
        <title>Comparative Genomics Reveals Insights into the Divergent Evolution of Astigmatic Mites and Household Pest Adaptations.</title>
        <authorList>
            <person name="Xiong Q."/>
            <person name="Wan A.T."/>
            <person name="Liu X."/>
            <person name="Fung C.S."/>
            <person name="Xiao X."/>
            <person name="Malainual N."/>
            <person name="Hou J."/>
            <person name="Wang L."/>
            <person name="Wang M."/>
            <person name="Yang K.Y."/>
            <person name="Cui Y."/>
            <person name="Leung E.L."/>
            <person name="Nong W."/>
            <person name="Shin S.K."/>
            <person name="Au S.W."/>
            <person name="Jeong K.Y."/>
            <person name="Chew F.T."/>
            <person name="Hui J.H."/>
            <person name="Leung T.F."/>
            <person name="Tungtrongchitr A."/>
            <person name="Zhong N."/>
            <person name="Liu Z."/>
            <person name="Tsui S.K."/>
        </authorList>
    </citation>
    <scope>NUCLEOTIDE SEQUENCE [LARGE SCALE GENOMIC DNA]</scope>
    <source>
        <strain evidence="7">Derp</strain>
    </source>
</reference>
<dbReference type="InterPro" id="IPR011701">
    <property type="entry name" value="MFS"/>
</dbReference>
<feature type="transmembrane region" description="Helical" evidence="5">
    <location>
        <begin position="616"/>
        <end position="636"/>
    </location>
</feature>
<feature type="transmembrane region" description="Helical" evidence="5">
    <location>
        <begin position="807"/>
        <end position="826"/>
    </location>
</feature>
<feature type="transmembrane region" description="Helical" evidence="5">
    <location>
        <begin position="940"/>
        <end position="962"/>
    </location>
</feature>
<dbReference type="PANTHER" id="PTHR11662:SF399">
    <property type="entry name" value="FI19708P1-RELATED"/>
    <property type="match status" value="1"/>
</dbReference>
<feature type="transmembrane region" description="Helical" evidence="5">
    <location>
        <begin position="871"/>
        <end position="891"/>
    </location>
</feature>
<keyword evidence="2 5" id="KW-0812">Transmembrane</keyword>
<gene>
    <name evidence="7" type="ORF">DERP_006890</name>
</gene>
<keyword evidence="4 5" id="KW-0472">Membrane</keyword>
<protein>
    <recommendedName>
        <fullName evidence="6">Major facilitator superfamily (MFS) profile domain-containing protein</fullName>
    </recommendedName>
</protein>
<feature type="domain" description="Major facilitator superfamily (MFS) profile" evidence="6">
    <location>
        <begin position="513"/>
        <end position="964"/>
    </location>
</feature>
<name>A0ABQ8ISA9_DERPT</name>
<dbReference type="PROSITE" id="PS50850">
    <property type="entry name" value="MFS"/>
    <property type="match status" value="2"/>
</dbReference>
<feature type="transmembrane region" description="Helical" evidence="5">
    <location>
        <begin position="847"/>
        <end position="865"/>
    </location>
</feature>
<sequence>MEAMLINVKKSPNGRFIQRFIPARFIFIFLSSFGFFLVYAYKVVLSMAIIAMVKTSNVNKNVTKISLILNDKCPGTEEINNIVGEFDWSESIKNYVLASFFYGYVLTQIPAGILSNKIGGKWIFCISLLIAAICSLLSPIAARQSYIWLIILRFIQGLSEGVVFPCMNMMIAQWMPKMERSRGTTLIYTGSQFGTVFTLPIAAQLNESNLGWTASFYLLGIIGIVWFILYALLVFESPEKHPFISQNEFDYIVHNGGGKQIDFKFSIPYRKIFRSIPVYGLILTNFGQNWAFLTILTYMPTYMKNVLHTNNTQNTIISGLPYLGQALFGWICSFISDKLRSSGRLQITTIRKINNFIAFIPPALCIALIPIVGCNQNVSCILLILAVTINGATFSGYNSTHVDMAPDFAGILMGLTNSFGNMPGFIVPTVVNLFTEKESTIKSWSYVFYVAVVVNILTTLIYTIMCTAKEQIWGLFSSKQKQKLSNQYRIRMNQKKNLHDGRFLQRYIAARIVFVALGFFGMFLVYAFKVVVNMSIVAMVKNKPDDLPINAVVNFSTISPVSADTCPGGQYSSDQNKGEFDWPKDVKNYVLASFFYGYVLTQIPAGILANKFGGKWIFGSSILIASIASLMCPFAARINYMWFIILRVIQGLAEGVVFPCMNTMIAQWMPTMERTRGTTITFTGAMIGTVITMPMASLFNESSWGWAASYYLLGIIGIIWFILYAFLVYESPESHPFISRKELKYIVENGGGKQMEKKVIIPYGEIFTSYRVYGIILTAIGQNWAFLTILTYLPTYMKDVLHTDNKMTTIISGLPSLGQAVFGWICSYYTDRMRQKGSLSITTIRKINAFITYIPPAIFMAIIPMVGCNQIASSTLLILAVTLSGACFSGFNSTHVDMAPDFAGTLMGLTNSIGNIPGFIVPKLIDAFTKNQSTIKTWSYVWYIAAAVNVLTTIIYTFMCTAEEQTWGRIHRLTEKV</sequence>
<comment type="caution">
    <text evidence="7">The sequence shown here is derived from an EMBL/GenBank/DDBJ whole genome shotgun (WGS) entry which is preliminary data.</text>
</comment>
<reference evidence="7 8" key="1">
    <citation type="journal article" date="2018" name="J. Allergy Clin. Immunol.">
        <title>High-quality assembly of Dermatophagoides pteronyssinus genome and transcriptome reveals a wide range of novel allergens.</title>
        <authorList>
            <person name="Liu X.Y."/>
            <person name="Yang K.Y."/>
            <person name="Wang M.Q."/>
            <person name="Kwok J.S."/>
            <person name="Zeng X."/>
            <person name="Yang Z."/>
            <person name="Xiao X.J."/>
            <person name="Lau C.P."/>
            <person name="Li Y."/>
            <person name="Huang Z.M."/>
            <person name="Ba J.G."/>
            <person name="Yim A.K."/>
            <person name="Ouyang C.Y."/>
            <person name="Ngai S.M."/>
            <person name="Chan T.F."/>
            <person name="Leung E.L."/>
            <person name="Liu L."/>
            <person name="Liu Z.G."/>
            <person name="Tsui S.K."/>
        </authorList>
    </citation>
    <scope>NUCLEOTIDE SEQUENCE [LARGE SCALE GENOMIC DNA]</scope>
    <source>
        <strain evidence="7">Derp</strain>
    </source>
</reference>
<feature type="transmembrane region" description="Helical" evidence="5">
    <location>
        <begin position="708"/>
        <end position="729"/>
    </location>
</feature>
<feature type="transmembrane region" description="Helical" evidence="5">
    <location>
        <begin position="316"/>
        <end position="335"/>
    </location>
</feature>
<feature type="transmembrane region" description="Helical" evidence="5">
    <location>
        <begin position="772"/>
        <end position="795"/>
    </location>
</feature>
<feature type="transmembrane region" description="Helical" evidence="5">
    <location>
        <begin position="95"/>
        <end position="115"/>
    </location>
</feature>
<feature type="transmembrane region" description="Helical" evidence="5">
    <location>
        <begin position="215"/>
        <end position="235"/>
    </location>
</feature>
<feature type="transmembrane region" description="Helical" evidence="5">
    <location>
        <begin position="409"/>
        <end position="434"/>
    </location>
</feature>
<dbReference type="InterPro" id="IPR050382">
    <property type="entry name" value="MFS_Na/Anion_cotransporter"/>
</dbReference>
<dbReference type="Proteomes" id="UP000887458">
    <property type="component" value="Unassembled WGS sequence"/>
</dbReference>
<feature type="transmembrane region" description="Helical" evidence="5">
    <location>
        <begin position="589"/>
        <end position="609"/>
    </location>
</feature>
<dbReference type="CDD" id="cd17318">
    <property type="entry name" value="MFS_SLC17"/>
    <property type="match status" value="1"/>
</dbReference>
<dbReference type="PANTHER" id="PTHR11662">
    <property type="entry name" value="SOLUTE CARRIER FAMILY 17"/>
    <property type="match status" value="1"/>
</dbReference>
<evidence type="ECO:0000256" key="1">
    <source>
        <dbReference type="ARBA" id="ARBA00004141"/>
    </source>
</evidence>
<evidence type="ECO:0000256" key="4">
    <source>
        <dbReference type="ARBA" id="ARBA00023136"/>
    </source>
</evidence>
<feature type="transmembrane region" description="Helical" evidence="5">
    <location>
        <begin position="677"/>
        <end position="696"/>
    </location>
</feature>
<feature type="domain" description="Major facilitator superfamily (MFS) profile" evidence="6">
    <location>
        <begin position="27"/>
        <end position="470"/>
    </location>
</feature>
<feature type="transmembrane region" description="Helical" evidence="5">
    <location>
        <begin position="642"/>
        <end position="665"/>
    </location>
</feature>
<feature type="transmembrane region" description="Helical" evidence="5">
    <location>
        <begin position="356"/>
        <end position="372"/>
    </location>
</feature>
<accession>A0ABQ8ISA9</accession>
<keyword evidence="3 5" id="KW-1133">Transmembrane helix</keyword>
<dbReference type="InterPro" id="IPR036259">
    <property type="entry name" value="MFS_trans_sf"/>
</dbReference>
<feature type="transmembrane region" description="Helical" evidence="5">
    <location>
        <begin position="21"/>
        <end position="41"/>
    </location>
</feature>
<feature type="transmembrane region" description="Helical" evidence="5">
    <location>
        <begin position="446"/>
        <end position="465"/>
    </location>
</feature>
<feature type="transmembrane region" description="Helical" evidence="5">
    <location>
        <begin position="378"/>
        <end position="397"/>
    </location>
</feature>
<dbReference type="InterPro" id="IPR020846">
    <property type="entry name" value="MFS_dom"/>
</dbReference>
<dbReference type="Pfam" id="PF07690">
    <property type="entry name" value="MFS_1"/>
    <property type="match status" value="2"/>
</dbReference>
<comment type="subcellular location">
    <subcellularLocation>
        <location evidence="1">Membrane</location>
        <topology evidence="1">Multi-pass membrane protein</topology>
    </subcellularLocation>
</comment>
<feature type="transmembrane region" description="Helical" evidence="5">
    <location>
        <begin position="276"/>
        <end position="296"/>
    </location>
</feature>
<evidence type="ECO:0000313" key="7">
    <source>
        <dbReference type="EMBL" id="KAH9413204.1"/>
    </source>
</evidence>
<feature type="transmembrane region" description="Helical" evidence="5">
    <location>
        <begin position="146"/>
        <end position="164"/>
    </location>
</feature>
<evidence type="ECO:0000313" key="8">
    <source>
        <dbReference type="Proteomes" id="UP000887458"/>
    </source>
</evidence>
<evidence type="ECO:0000259" key="6">
    <source>
        <dbReference type="PROSITE" id="PS50850"/>
    </source>
</evidence>
<feature type="transmembrane region" description="Helical" evidence="5">
    <location>
        <begin position="122"/>
        <end position="140"/>
    </location>
</feature>
<evidence type="ECO:0000256" key="2">
    <source>
        <dbReference type="ARBA" id="ARBA00022692"/>
    </source>
</evidence>
<keyword evidence="8" id="KW-1185">Reference proteome</keyword>
<feature type="transmembrane region" description="Helical" evidence="5">
    <location>
        <begin position="508"/>
        <end position="528"/>
    </location>
</feature>
<proteinExistence type="predicted"/>
<dbReference type="EMBL" id="NJHN03000123">
    <property type="protein sequence ID" value="KAH9413204.1"/>
    <property type="molecule type" value="Genomic_DNA"/>
</dbReference>
<organism evidence="7 8">
    <name type="scientific">Dermatophagoides pteronyssinus</name>
    <name type="common">European house dust mite</name>
    <dbReference type="NCBI Taxonomy" id="6956"/>
    <lineage>
        <taxon>Eukaryota</taxon>
        <taxon>Metazoa</taxon>
        <taxon>Ecdysozoa</taxon>
        <taxon>Arthropoda</taxon>
        <taxon>Chelicerata</taxon>
        <taxon>Arachnida</taxon>
        <taxon>Acari</taxon>
        <taxon>Acariformes</taxon>
        <taxon>Sarcoptiformes</taxon>
        <taxon>Astigmata</taxon>
        <taxon>Psoroptidia</taxon>
        <taxon>Analgoidea</taxon>
        <taxon>Pyroglyphidae</taxon>
        <taxon>Dermatophagoidinae</taxon>
        <taxon>Dermatophagoides</taxon>
    </lineage>
</organism>
<evidence type="ECO:0000256" key="5">
    <source>
        <dbReference type="SAM" id="Phobius"/>
    </source>
</evidence>
<dbReference type="Gene3D" id="1.20.1250.20">
    <property type="entry name" value="MFS general substrate transporter like domains"/>
    <property type="match status" value="4"/>
</dbReference>
<evidence type="ECO:0000256" key="3">
    <source>
        <dbReference type="ARBA" id="ARBA00022989"/>
    </source>
</evidence>